<dbReference type="GO" id="GO:0004252">
    <property type="term" value="F:serine-type endopeptidase activity"/>
    <property type="evidence" value="ECO:0007669"/>
    <property type="project" value="UniProtKB-EC"/>
</dbReference>
<feature type="domain" description="Peptidase S1" evidence="6">
    <location>
        <begin position="22"/>
        <end position="258"/>
    </location>
</feature>
<dbReference type="AlphaFoldDB" id="A0A3Q3MT42"/>
<dbReference type="InParanoid" id="A0A3Q3MT42"/>
<dbReference type="GeneTree" id="ENSGT00910000144271"/>
<dbReference type="PANTHER" id="PTHR24271">
    <property type="entry name" value="KALLIKREIN-RELATED"/>
    <property type="match status" value="1"/>
</dbReference>
<dbReference type="Proteomes" id="UP000261640">
    <property type="component" value="Unplaced"/>
</dbReference>
<proteinExistence type="predicted"/>
<dbReference type="InterPro" id="IPR043504">
    <property type="entry name" value="Peptidase_S1_PA_chymotrypsin"/>
</dbReference>
<dbReference type="Gene3D" id="2.40.10.10">
    <property type="entry name" value="Trypsin-like serine proteases"/>
    <property type="match status" value="2"/>
</dbReference>
<evidence type="ECO:0000256" key="3">
    <source>
        <dbReference type="ARBA" id="ARBA00023157"/>
    </source>
</evidence>
<evidence type="ECO:0000256" key="2">
    <source>
        <dbReference type="ARBA" id="ARBA00023145"/>
    </source>
</evidence>
<dbReference type="PROSITE" id="PS50240">
    <property type="entry name" value="TRYPSIN_DOM"/>
    <property type="match status" value="1"/>
</dbReference>
<dbReference type="FunCoup" id="A0A3Q3MT42">
    <property type="interactions" value="956"/>
</dbReference>
<evidence type="ECO:0000256" key="1">
    <source>
        <dbReference type="ARBA" id="ARBA00004239"/>
    </source>
</evidence>
<comment type="catalytic activity">
    <reaction evidence="4">
        <text>Preferential cleavage: Arg-|-Xaa, Lys-|-Xaa.</text>
        <dbReference type="EC" id="3.4.21.4"/>
    </reaction>
</comment>
<evidence type="ECO:0000256" key="4">
    <source>
        <dbReference type="ARBA" id="ARBA00036320"/>
    </source>
</evidence>
<sequence>MTYRTLVNLPVVLTVCATESGIVGGKVSKPHSRPYMASLQFQGHHSCGGILIEKNFVLTAAHCYNPQDMTVVLGAHDISKAEKSQQSIQVAKYHKYPNFTGLYDYDIMLLKLKTNAKLNEYVQPIDLPNDDGKIPANIKCVVAGWGKTGTNKPSSNVLKETTEQLQFSFECRYIWKEYFRSNHMICTKVIKKAGGLCQGDSGGPLLCNNKPQGIIAFTEGKDSSACMLSYNPASACLVIFERSFCFFPLPYKRKMCLD</sequence>
<dbReference type="Ensembl" id="ENSMAMT00000024414.2">
    <property type="protein sequence ID" value="ENSMAMP00000023804.2"/>
    <property type="gene ID" value="ENSMAMG00000015177.2"/>
</dbReference>
<dbReference type="FunFam" id="2.40.10.10:FF:000005">
    <property type="entry name" value="Serine protease 37"/>
    <property type="match status" value="1"/>
</dbReference>
<evidence type="ECO:0000313" key="7">
    <source>
        <dbReference type="Ensembl" id="ENSMAMP00000023804.2"/>
    </source>
</evidence>
<evidence type="ECO:0000259" key="6">
    <source>
        <dbReference type="PROSITE" id="PS50240"/>
    </source>
</evidence>
<dbReference type="GO" id="GO:0005576">
    <property type="term" value="C:extracellular region"/>
    <property type="evidence" value="ECO:0007669"/>
    <property type="project" value="UniProtKB-SubCell"/>
</dbReference>
<reference evidence="7" key="1">
    <citation type="submission" date="2025-08" db="UniProtKB">
        <authorList>
            <consortium name="Ensembl"/>
        </authorList>
    </citation>
    <scope>IDENTIFICATION</scope>
</reference>
<evidence type="ECO:0000313" key="8">
    <source>
        <dbReference type="Proteomes" id="UP000261640"/>
    </source>
</evidence>
<accession>A0A3Q3MT42</accession>
<dbReference type="GO" id="GO:0006508">
    <property type="term" value="P:proteolysis"/>
    <property type="evidence" value="ECO:0007669"/>
    <property type="project" value="InterPro"/>
</dbReference>
<dbReference type="InterPro" id="IPR001254">
    <property type="entry name" value="Trypsin_dom"/>
</dbReference>
<keyword evidence="3" id="KW-1015">Disulfide bond</keyword>
<reference evidence="7" key="2">
    <citation type="submission" date="2025-09" db="UniProtKB">
        <authorList>
            <consortium name="Ensembl"/>
        </authorList>
    </citation>
    <scope>IDENTIFICATION</scope>
</reference>
<keyword evidence="2" id="KW-0865">Zymogen</keyword>
<comment type="subcellular location">
    <subcellularLocation>
        <location evidence="1">Secreted</location>
        <location evidence="1">Extracellular space</location>
    </subcellularLocation>
</comment>
<protein>
    <recommendedName>
        <fullName evidence="5">trypsin</fullName>
        <ecNumber evidence="5">3.4.21.4</ecNumber>
    </recommendedName>
</protein>
<dbReference type="SUPFAM" id="SSF50494">
    <property type="entry name" value="Trypsin-like serine proteases"/>
    <property type="match status" value="1"/>
</dbReference>
<dbReference type="InterPro" id="IPR009003">
    <property type="entry name" value="Peptidase_S1_PA"/>
</dbReference>
<keyword evidence="8" id="KW-1185">Reference proteome</keyword>
<dbReference type="PROSITE" id="PS00134">
    <property type="entry name" value="TRYPSIN_HIS"/>
    <property type="match status" value="1"/>
</dbReference>
<dbReference type="InterPro" id="IPR018114">
    <property type="entry name" value="TRYPSIN_HIS"/>
</dbReference>
<dbReference type="SMART" id="SM00020">
    <property type="entry name" value="Tryp_SPc"/>
    <property type="match status" value="1"/>
</dbReference>
<dbReference type="InterPro" id="IPR001314">
    <property type="entry name" value="Peptidase_S1A"/>
</dbReference>
<dbReference type="CDD" id="cd00190">
    <property type="entry name" value="Tryp_SPc"/>
    <property type="match status" value="1"/>
</dbReference>
<dbReference type="PRINTS" id="PR00722">
    <property type="entry name" value="CHYMOTRYPSIN"/>
</dbReference>
<organism evidence="7 8">
    <name type="scientific">Mastacembelus armatus</name>
    <name type="common">zig-zag eel</name>
    <dbReference type="NCBI Taxonomy" id="205130"/>
    <lineage>
        <taxon>Eukaryota</taxon>
        <taxon>Metazoa</taxon>
        <taxon>Chordata</taxon>
        <taxon>Craniata</taxon>
        <taxon>Vertebrata</taxon>
        <taxon>Euteleostomi</taxon>
        <taxon>Actinopterygii</taxon>
        <taxon>Neopterygii</taxon>
        <taxon>Teleostei</taxon>
        <taxon>Neoteleostei</taxon>
        <taxon>Acanthomorphata</taxon>
        <taxon>Anabantaria</taxon>
        <taxon>Synbranchiformes</taxon>
        <taxon>Mastacembelidae</taxon>
        <taxon>Mastacembelus</taxon>
    </lineage>
</organism>
<dbReference type="PANTHER" id="PTHR24271:SF80">
    <property type="entry name" value="GRANZYME 3, TANDEM DUPLICATE 1-RELATED"/>
    <property type="match status" value="1"/>
</dbReference>
<name>A0A3Q3MT42_9TELE</name>
<dbReference type="EC" id="3.4.21.4" evidence="5"/>
<evidence type="ECO:0000256" key="5">
    <source>
        <dbReference type="ARBA" id="ARBA00038868"/>
    </source>
</evidence>
<dbReference type="Pfam" id="PF00089">
    <property type="entry name" value="Trypsin"/>
    <property type="match status" value="1"/>
</dbReference>